<feature type="active site" evidence="12">
    <location>
        <position position="105"/>
    </location>
</feature>
<dbReference type="PANTHER" id="PTHR11076">
    <property type="entry name" value="DNA REPAIR POLYMERASE UMUC / TRANSFERASE FAMILY MEMBER"/>
    <property type="match status" value="1"/>
</dbReference>
<dbReference type="InterPro" id="IPR043128">
    <property type="entry name" value="Rev_trsase/Diguanyl_cyclase"/>
</dbReference>
<keyword evidence="3 12" id="KW-0808">Transferase</keyword>
<accession>A0A386HKE4</accession>
<dbReference type="Gene3D" id="1.10.150.20">
    <property type="entry name" value="5' to 3' exonuclease, C-terminal subdomain"/>
    <property type="match status" value="1"/>
</dbReference>
<evidence type="ECO:0000313" key="14">
    <source>
        <dbReference type="EMBL" id="AYD46195.1"/>
    </source>
</evidence>
<comment type="similarity">
    <text evidence="1 12">Belongs to the DNA polymerase type-Y family.</text>
</comment>
<dbReference type="PROSITE" id="PS50173">
    <property type="entry name" value="UMUC"/>
    <property type="match status" value="1"/>
</dbReference>
<protein>
    <recommendedName>
        <fullName evidence="12">DNA polymerase IV</fullName>
        <shortName evidence="12">Pol IV</shortName>
        <ecNumber evidence="12">2.7.7.7</ecNumber>
    </recommendedName>
</protein>
<feature type="binding site" evidence="12">
    <location>
        <position position="10"/>
    </location>
    <ligand>
        <name>Mg(2+)</name>
        <dbReference type="ChEBI" id="CHEBI:18420"/>
    </ligand>
</feature>
<dbReference type="AlphaFoldDB" id="A0A386HKE4"/>
<feature type="domain" description="UmuC" evidence="13">
    <location>
        <begin position="6"/>
        <end position="185"/>
    </location>
</feature>
<dbReference type="Gene3D" id="3.40.1170.60">
    <property type="match status" value="1"/>
</dbReference>
<evidence type="ECO:0000256" key="6">
    <source>
        <dbReference type="ARBA" id="ARBA00022723"/>
    </source>
</evidence>
<dbReference type="SUPFAM" id="SSF56672">
    <property type="entry name" value="DNA/RNA polymerases"/>
    <property type="match status" value="1"/>
</dbReference>
<dbReference type="EC" id="2.7.7.7" evidence="12"/>
<dbReference type="Gene3D" id="3.30.1490.100">
    <property type="entry name" value="DNA polymerase, Y-family, little finger domain"/>
    <property type="match status" value="1"/>
</dbReference>
<keyword evidence="4 12" id="KW-0548">Nucleotidyltransferase</keyword>
<organism evidence="14 15">
    <name type="scientific">Arachidicoccus soli</name>
    <dbReference type="NCBI Taxonomy" id="2341117"/>
    <lineage>
        <taxon>Bacteria</taxon>
        <taxon>Pseudomonadati</taxon>
        <taxon>Bacteroidota</taxon>
        <taxon>Chitinophagia</taxon>
        <taxon>Chitinophagales</taxon>
        <taxon>Chitinophagaceae</taxon>
        <taxon>Arachidicoccus</taxon>
    </lineage>
</organism>
<keyword evidence="2 12" id="KW-0515">Mutator protein</keyword>
<dbReference type="InterPro" id="IPR043502">
    <property type="entry name" value="DNA/RNA_pol_sf"/>
</dbReference>
<evidence type="ECO:0000256" key="3">
    <source>
        <dbReference type="ARBA" id="ARBA00022679"/>
    </source>
</evidence>
<evidence type="ECO:0000256" key="7">
    <source>
        <dbReference type="ARBA" id="ARBA00022763"/>
    </source>
</evidence>
<dbReference type="InterPro" id="IPR036775">
    <property type="entry name" value="DNA_pol_Y-fam_lit_finger_sf"/>
</dbReference>
<reference evidence="14 15" key="1">
    <citation type="submission" date="2018-09" db="EMBL/GenBank/DDBJ databases">
        <title>Arachidicoccus sp. nov., a bacterium isolated from soil.</title>
        <authorList>
            <person name="Weon H.-Y."/>
            <person name="Kwon S.-W."/>
            <person name="Lee S.A."/>
        </authorList>
    </citation>
    <scope>NUCLEOTIDE SEQUENCE [LARGE SCALE GENOMIC DNA]</scope>
    <source>
        <strain evidence="14 15">KIS59-12</strain>
    </source>
</reference>
<dbReference type="NCBIfam" id="NF002677">
    <property type="entry name" value="PRK02406.1"/>
    <property type="match status" value="1"/>
</dbReference>
<comment type="subunit">
    <text evidence="12">Monomer.</text>
</comment>
<dbReference type="PANTHER" id="PTHR11076:SF33">
    <property type="entry name" value="DNA POLYMERASE KAPPA"/>
    <property type="match status" value="1"/>
</dbReference>
<dbReference type="OrthoDB" id="9808813at2"/>
<feature type="binding site" evidence="12">
    <location>
        <position position="104"/>
    </location>
    <ligand>
        <name>Mg(2+)</name>
        <dbReference type="ChEBI" id="CHEBI:18420"/>
    </ligand>
</feature>
<keyword evidence="5 12" id="KW-0235">DNA replication</keyword>
<dbReference type="GO" id="GO:0005829">
    <property type="term" value="C:cytosol"/>
    <property type="evidence" value="ECO:0007669"/>
    <property type="project" value="TreeGrafter"/>
</dbReference>
<dbReference type="InterPro" id="IPR050116">
    <property type="entry name" value="DNA_polymerase-Y"/>
</dbReference>
<evidence type="ECO:0000256" key="2">
    <source>
        <dbReference type="ARBA" id="ARBA00022457"/>
    </source>
</evidence>
<dbReference type="GO" id="GO:0006281">
    <property type="term" value="P:DNA repair"/>
    <property type="evidence" value="ECO:0007669"/>
    <property type="project" value="UniProtKB-UniRule"/>
</dbReference>
<evidence type="ECO:0000256" key="8">
    <source>
        <dbReference type="ARBA" id="ARBA00022842"/>
    </source>
</evidence>
<dbReference type="SUPFAM" id="SSF100879">
    <property type="entry name" value="Lesion bypass DNA polymerase (Y-family), little finger domain"/>
    <property type="match status" value="1"/>
</dbReference>
<dbReference type="GO" id="GO:0003887">
    <property type="term" value="F:DNA-directed DNA polymerase activity"/>
    <property type="evidence" value="ECO:0007669"/>
    <property type="project" value="UniProtKB-UniRule"/>
</dbReference>
<dbReference type="HAMAP" id="MF_01113">
    <property type="entry name" value="DNApol_IV"/>
    <property type="match status" value="1"/>
</dbReference>
<comment type="subcellular location">
    <subcellularLocation>
        <location evidence="12">Cytoplasm</location>
    </subcellularLocation>
</comment>
<dbReference type="GO" id="GO:0000287">
    <property type="term" value="F:magnesium ion binding"/>
    <property type="evidence" value="ECO:0007669"/>
    <property type="project" value="UniProtKB-UniRule"/>
</dbReference>
<evidence type="ECO:0000256" key="10">
    <source>
        <dbReference type="ARBA" id="ARBA00023204"/>
    </source>
</evidence>
<dbReference type="GO" id="GO:0009432">
    <property type="term" value="P:SOS response"/>
    <property type="evidence" value="ECO:0007669"/>
    <property type="project" value="TreeGrafter"/>
</dbReference>
<evidence type="ECO:0000259" key="13">
    <source>
        <dbReference type="PROSITE" id="PS50173"/>
    </source>
</evidence>
<evidence type="ECO:0000256" key="9">
    <source>
        <dbReference type="ARBA" id="ARBA00022932"/>
    </source>
</evidence>
<evidence type="ECO:0000256" key="4">
    <source>
        <dbReference type="ARBA" id="ARBA00022695"/>
    </source>
</evidence>
<dbReference type="Gene3D" id="3.30.70.270">
    <property type="match status" value="1"/>
</dbReference>
<dbReference type="RefSeq" id="WP_119983963.1">
    <property type="nucleotide sequence ID" value="NZ_CP032489.1"/>
</dbReference>
<dbReference type="Pfam" id="PF11799">
    <property type="entry name" value="IMS_C"/>
    <property type="match status" value="1"/>
</dbReference>
<keyword evidence="15" id="KW-1185">Reference proteome</keyword>
<dbReference type="FunFam" id="3.30.1490.100:FF:000004">
    <property type="entry name" value="DNA polymerase IV"/>
    <property type="match status" value="1"/>
</dbReference>
<dbReference type="GO" id="GO:0003684">
    <property type="term" value="F:damaged DNA binding"/>
    <property type="evidence" value="ECO:0007669"/>
    <property type="project" value="InterPro"/>
</dbReference>
<sequence>MELRQIVHCDLDTFFVSVERLLNRDLIGKPVLVGGFSDRAVVASCSYEARSFGVHSAMPMRLARQICPQAIIVRGDHDQYSRFSRMVTEIIEERTPTVEKASIDEHYLDISGMDKFFGCWKWAQELRQKIIHETHLPISFGLSANKTVSKIATGEAKPCNERRIHTGTEKLFLAPLSIRKIPMVGAKTYMQLRNMGISKIQTLQEMEAATMQRVLGQNGIAIWKKANGIDNTPVLAYSEQKSMSKEQTFETDTIDMELLKRVLAQMVDELSFDLRKENKVTGCITLKIRYSNFETFTKQMKINYTCSEKTLAEKALDLFEKLYTKRMLIRLIGIKFSDLVAGAYQIDLFNDVQEDLNLMQTMDRIRIRFGQDKVMRAGCFYPKKIKF</sequence>
<name>A0A386HKE4_9BACT</name>
<evidence type="ECO:0000256" key="1">
    <source>
        <dbReference type="ARBA" id="ARBA00010945"/>
    </source>
</evidence>
<keyword evidence="12" id="KW-0963">Cytoplasm</keyword>
<dbReference type="InterPro" id="IPR022880">
    <property type="entry name" value="DNApol_IV"/>
</dbReference>
<gene>
    <name evidence="12" type="primary">dinB</name>
    <name evidence="14" type="ORF">D6B99_00305</name>
</gene>
<proteinExistence type="inferred from homology"/>
<keyword evidence="9 12" id="KW-0239">DNA-directed DNA polymerase</keyword>
<keyword evidence="8 12" id="KW-0460">Magnesium</keyword>
<feature type="site" description="Substrate discrimination" evidence="12">
    <location>
        <position position="15"/>
    </location>
</feature>
<dbReference type="KEGG" id="ark:D6B99_00305"/>
<dbReference type="Pfam" id="PF00817">
    <property type="entry name" value="IMS"/>
    <property type="match status" value="1"/>
</dbReference>
<comment type="catalytic activity">
    <reaction evidence="11 12">
        <text>DNA(n) + a 2'-deoxyribonucleoside 5'-triphosphate = DNA(n+1) + diphosphate</text>
        <dbReference type="Rhea" id="RHEA:22508"/>
        <dbReference type="Rhea" id="RHEA-COMP:17339"/>
        <dbReference type="Rhea" id="RHEA-COMP:17340"/>
        <dbReference type="ChEBI" id="CHEBI:33019"/>
        <dbReference type="ChEBI" id="CHEBI:61560"/>
        <dbReference type="ChEBI" id="CHEBI:173112"/>
        <dbReference type="EC" id="2.7.7.7"/>
    </reaction>
</comment>
<comment type="cofactor">
    <cofactor evidence="12">
        <name>Mg(2+)</name>
        <dbReference type="ChEBI" id="CHEBI:18420"/>
    </cofactor>
    <text evidence="12">Binds 2 magnesium ions per subunit.</text>
</comment>
<keyword evidence="10 12" id="KW-0234">DNA repair</keyword>
<dbReference type="CDD" id="cd03586">
    <property type="entry name" value="PolY_Pol_IV_kappa"/>
    <property type="match status" value="1"/>
</dbReference>
<evidence type="ECO:0000256" key="12">
    <source>
        <dbReference type="HAMAP-Rule" id="MF_01113"/>
    </source>
</evidence>
<evidence type="ECO:0000313" key="15">
    <source>
        <dbReference type="Proteomes" id="UP000266118"/>
    </source>
</evidence>
<dbReference type="InterPro" id="IPR017961">
    <property type="entry name" value="DNA_pol_Y-fam_little_finger"/>
</dbReference>
<dbReference type="Proteomes" id="UP000266118">
    <property type="component" value="Chromosome"/>
</dbReference>
<keyword evidence="7 12" id="KW-0227">DNA damage</keyword>
<keyword evidence="12" id="KW-0238">DNA-binding</keyword>
<dbReference type="GO" id="GO:0006261">
    <property type="term" value="P:DNA-templated DNA replication"/>
    <property type="evidence" value="ECO:0007669"/>
    <property type="project" value="UniProtKB-UniRule"/>
</dbReference>
<comment type="function">
    <text evidence="12">Poorly processive, error-prone DNA polymerase involved in untargeted mutagenesis. Copies undamaged DNA at stalled replication forks, which arise in vivo from mismatched or misaligned primer ends. These misaligned primers can be extended by PolIV. Exhibits no 3'-5' exonuclease (proofreading) activity. May be involved in translesional synthesis, in conjunction with the beta clamp from PolIII.</text>
</comment>
<dbReference type="InterPro" id="IPR001126">
    <property type="entry name" value="UmuC"/>
</dbReference>
<evidence type="ECO:0000256" key="11">
    <source>
        <dbReference type="ARBA" id="ARBA00049244"/>
    </source>
</evidence>
<dbReference type="GO" id="GO:0042276">
    <property type="term" value="P:error-prone translesion synthesis"/>
    <property type="evidence" value="ECO:0007669"/>
    <property type="project" value="TreeGrafter"/>
</dbReference>
<keyword evidence="6 12" id="KW-0479">Metal-binding</keyword>
<dbReference type="EMBL" id="CP032489">
    <property type="protein sequence ID" value="AYD46195.1"/>
    <property type="molecule type" value="Genomic_DNA"/>
</dbReference>
<evidence type="ECO:0000256" key="5">
    <source>
        <dbReference type="ARBA" id="ARBA00022705"/>
    </source>
</evidence>